<evidence type="ECO:0000313" key="3">
    <source>
        <dbReference type="EMBL" id="MBV7267889.1"/>
    </source>
</evidence>
<protein>
    <submittedName>
        <fullName evidence="3">2TM domain-containing protein</fullName>
    </submittedName>
</protein>
<dbReference type="InterPro" id="IPR025698">
    <property type="entry name" value="2TM_dom"/>
</dbReference>
<dbReference type="Pfam" id="PF13239">
    <property type="entry name" value="2TM"/>
    <property type="match status" value="1"/>
</dbReference>
<evidence type="ECO:0000256" key="1">
    <source>
        <dbReference type="SAM" id="Phobius"/>
    </source>
</evidence>
<dbReference type="EMBL" id="JAGSPD010000001">
    <property type="protein sequence ID" value="MBV7267889.1"/>
    <property type="molecule type" value="Genomic_DNA"/>
</dbReference>
<dbReference type="RefSeq" id="WP_218544429.1">
    <property type="nucleotide sequence ID" value="NZ_JAGSPD010000001.1"/>
</dbReference>
<proteinExistence type="predicted"/>
<dbReference type="Proteomes" id="UP001138894">
    <property type="component" value="Unassembled WGS sequence"/>
</dbReference>
<organism evidence="3 4">
    <name type="scientific">Winogradskyella luteola</name>
    <dbReference type="NCBI Taxonomy" id="2828330"/>
    <lineage>
        <taxon>Bacteria</taxon>
        <taxon>Pseudomonadati</taxon>
        <taxon>Bacteroidota</taxon>
        <taxon>Flavobacteriia</taxon>
        <taxon>Flavobacteriales</taxon>
        <taxon>Flavobacteriaceae</taxon>
        <taxon>Winogradskyella</taxon>
    </lineage>
</organism>
<gene>
    <name evidence="3" type="ORF">KCG49_01640</name>
</gene>
<dbReference type="AlphaFoldDB" id="A0A9X1F696"/>
<keyword evidence="1" id="KW-1133">Transmembrane helix</keyword>
<keyword evidence="4" id="KW-1185">Reference proteome</keyword>
<sequence length="107" mass="12863">MELNNNQKQLLIYAKSKVRKLQVFYLHLVLYTIILGLLLYNLYVIEEGEYKIAIIWLNLSTIATWSIFIAIHAWSVFKGRLLFKKSWEDRKIKEFIKVEATEKKLWE</sequence>
<feature type="transmembrane region" description="Helical" evidence="1">
    <location>
        <begin position="21"/>
        <end position="43"/>
    </location>
</feature>
<evidence type="ECO:0000259" key="2">
    <source>
        <dbReference type="Pfam" id="PF13239"/>
    </source>
</evidence>
<evidence type="ECO:0000313" key="4">
    <source>
        <dbReference type="Proteomes" id="UP001138894"/>
    </source>
</evidence>
<accession>A0A9X1F696</accession>
<keyword evidence="1" id="KW-0812">Transmembrane</keyword>
<keyword evidence="1" id="KW-0472">Membrane</keyword>
<feature type="domain" description="2TM" evidence="2">
    <location>
        <begin position="13"/>
        <end position="96"/>
    </location>
</feature>
<reference evidence="3" key="1">
    <citation type="submission" date="2021-04" db="EMBL/GenBank/DDBJ databases">
        <authorList>
            <person name="Pira H."/>
            <person name="Risdian C."/>
            <person name="Wink J."/>
        </authorList>
    </citation>
    <scope>NUCLEOTIDE SEQUENCE</scope>
    <source>
        <strain evidence="3">WHY3</strain>
    </source>
</reference>
<comment type="caution">
    <text evidence="3">The sequence shown here is derived from an EMBL/GenBank/DDBJ whole genome shotgun (WGS) entry which is preliminary data.</text>
</comment>
<feature type="transmembrane region" description="Helical" evidence="1">
    <location>
        <begin position="55"/>
        <end position="77"/>
    </location>
</feature>
<name>A0A9X1F696_9FLAO</name>